<dbReference type="PANTHER" id="PTHR30511:SF3">
    <property type="entry name" value="LYSINE RACEMASE"/>
    <property type="match status" value="1"/>
</dbReference>
<dbReference type="Pfam" id="PF01168">
    <property type="entry name" value="Ala_racemase_N"/>
    <property type="match status" value="1"/>
</dbReference>
<comment type="caution">
    <text evidence="5">The sequence shown here is derived from an EMBL/GenBank/DDBJ whole genome shotgun (WGS) entry which is preliminary data.</text>
</comment>
<keyword evidence="2" id="KW-0663">Pyridoxal phosphate</keyword>
<dbReference type="Gene3D" id="3.20.20.10">
    <property type="entry name" value="Alanine racemase"/>
    <property type="match status" value="1"/>
</dbReference>
<dbReference type="SUPFAM" id="SSF51419">
    <property type="entry name" value="PLP-binding barrel"/>
    <property type="match status" value="1"/>
</dbReference>
<evidence type="ECO:0000259" key="4">
    <source>
        <dbReference type="Pfam" id="PF01168"/>
    </source>
</evidence>
<evidence type="ECO:0000256" key="3">
    <source>
        <dbReference type="ARBA" id="ARBA00023235"/>
    </source>
</evidence>
<dbReference type="CDD" id="cd06815">
    <property type="entry name" value="PLPDE_III_AR_like_1"/>
    <property type="match status" value="1"/>
</dbReference>
<dbReference type="InterPro" id="IPR000821">
    <property type="entry name" value="Ala_racemase"/>
</dbReference>
<dbReference type="EMBL" id="JBIPKE010000011">
    <property type="protein sequence ID" value="MFH6982415.1"/>
    <property type="molecule type" value="Genomic_DNA"/>
</dbReference>
<dbReference type="EC" id="5.1.1.1" evidence="5"/>
<evidence type="ECO:0000313" key="6">
    <source>
        <dbReference type="Proteomes" id="UP001610063"/>
    </source>
</evidence>
<gene>
    <name evidence="5" type="ORF">ACHKAR_03145</name>
</gene>
<keyword evidence="6" id="KW-1185">Reference proteome</keyword>
<protein>
    <submittedName>
        <fullName evidence="5">Alanine racemase</fullName>
        <ecNumber evidence="5">5.1.1.1</ecNumber>
    </submittedName>
</protein>
<dbReference type="InterPro" id="IPR029066">
    <property type="entry name" value="PLP-binding_barrel"/>
</dbReference>
<dbReference type="InterPro" id="IPR001608">
    <property type="entry name" value="Ala_racemase_N"/>
</dbReference>
<dbReference type="PANTHER" id="PTHR30511">
    <property type="entry name" value="ALANINE RACEMASE"/>
    <property type="match status" value="1"/>
</dbReference>
<reference evidence="5 6" key="1">
    <citation type="journal article" date="2013" name="Int. J. Syst. Evol. Microbiol.">
        <title>Marinoscillum luteum sp. nov., isolated from marine sediment.</title>
        <authorList>
            <person name="Cha I.T."/>
            <person name="Park S.J."/>
            <person name="Kim S.J."/>
            <person name="Kim J.G."/>
            <person name="Jung M.Y."/>
            <person name="Shin K.S."/>
            <person name="Kwon K.K."/>
            <person name="Yang S.H."/>
            <person name="Seo Y.S."/>
            <person name="Rhee S.K."/>
        </authorList>
    </citation>
    <scope>NUCLEOTIDE SEQUENCE [LARGE SCALE GENOMIC DNA]</scope>
    <source>
        <strain evidence="5 6">KCTC 23939</strain>
    </source>
</reference>
<proteinExistence type="predicted"/>
<evidence type="ECO:0000313" key="5">
    <source>
        <dbReference type="EMBL" id="MFH6982415.1"/>
    </source>
</evidence>
<keyword evidence="3 5" id="KW-0413">Isomerase</keyword>
<dbReference type="RefSeq" id="WP_395416131.1">
    <property type="nucleotide sequence ID" value="NZ_JBIPKE010000011.1"/>
</dbReference>
<sequence length="356" mass="40081">MAYLKLKRKSLQHNYQYLASKLDAEGIEWGVVSKLLCGTKNFIQELVDLGVREIHDSRVSNLKTVKQIDSGIQTVYIKPPAKKAIPSIIKYADVSFNTELSTIRLLSEEAGRQNKLHKIIIMIEMGDLREGVLGEQLLEFYGQIFELPNITVVGLGTNLNCLYGVMPSQDKLIQLSLYKQLIEAKFNRKIEWVSGGTSVVFPLLLNRQLPKGINHFRIGEMLYFGNNLFTNKGVKGMKSDVFMLHAQIIELIEKPKVPSGDLATNPSGEQFEINEEDYGKTSYRAILDLGLLDISTDFLIPVEKGVKITGASSDMIVIDLGRTKRNYQVGDWVKFKLKYMGALGLLNSDYIDKIVE</sequence>
<dbReference type="Proteomes" id="UP001610063">
    <property type="component" value="Unassembled WGS sequence"/>
</dbReference>
<feature type="domain" description="Alanine racemase N-terminal" evidence="4">
    <location>
        <begin position="9"/>
        <end position="226"/>
    </location>
</feature>
<evidence type="ECO:0000256" key="2">
    <source>
        <dbReference type="ARBA" id="ARBA00022898"/>
    </source>
</evidence>
<accession>A0ABW7N5T0</accession>
<organism evidence="5 6">
    <name type="scientific">Marinoscillum luteum</name>
    <dbReference type="NCBI Taxonomy" id="861051"/>
    <lineage>
        <taxon>Bacteria</taxon>
        <taxon>Pseudomonadati</taxon>
        <taxon>Bacteroidota</taxon>
        <taxon>Cytophagia</taxon>
        <taxon>Cytophagales</taxon>
        <taxon>Reichenbachiellaceae</taxon>
        <taxon>Marinoscillum</taxon>
    </lineage>
</organism>
<comment type="cofactor">
    <cofactor evidence="1">
        <name>pyridoxal 5'-phosphate</name>
        <dbReference type="ChEBI" id="CHEBI:597326"/>
    </cofactor>
</comment>
<name>A0ABW7N5T0_9BACT</name>
<dbReference type="GO" id="GO:0008784">
    <property type="term" value="F:alanine racemase activity"/>
    <property type="evidence" value="ECO:0007669"/>
    <property type="project" value="UniProtKB-EC"/>
</dbReference>
<evidence type="ECO:0000256" key="1">
    <source>
        <dbReference type="ARBA" id="ARBA00001933"/>
    </source>
</evidence>